<feature type="region of interest" description="Disordered" evidence="1">
    <location>
        <begin position="1"/>
        <end position="28"/>
    </location>
</feature>
<sequence>MCFPFADNDYEREPEPMTRRVHTSTHRGRARRSIQDKLVFQYIWNGQNWALHQMVGGTPIPIQQAPHNTVPIVIQQPVENPPTRIVYVQQQPTTAAVPQVVAGNASSATTFAPFAAAQSNSDRVRAQVEFARANGVYEPQDFKPADDNPNRLYWCREPNNEYTLRNRRTIDQMGCIWYIMPDGTFYAVKKA</sequence>
<reference evidence="2" key="1">
    <citation type="submission" date="2023-06" db="EMBL/GenBank/DDBJ databases">
        <title>Genome-scale phylogeny and comparative genomics of the fungal order Sordariales.</title>
        <authorList>
            <consortium name="Lawrence Berkeley National Laboratory"/>
            <person name="Hensen N."/>
            <person name="Bonometti L."/>
            <person name="Westerberg I."/>
            <person name="Brannstrom I.O."/>
            <person name="Guillou S."/>
            <person name="Cros-Aarteil S."/>
            <person name="Calhoun S."/>
            <person name="Haridas S."/>
            <person name="Kuo A."/>
            <person name="Mondo S."/>
            <person name="Pangilinan J."/>
            <person name="Riley R."/>
            <person name="Labutti K."/>
            <person name="Andreopoulos B."/>
            <person name="Lipzen A."/>
            <person name="Chen C."/>
            <person name="Yanf M."/>
            <person name="Daum C."/>
            <person name="Ng V."/>
            <person name="Clum A."/>
            <person name="Steindorff A."/>
            <person name="Ohm R."/>
            <person name="Martin F."/>
            <person name="Silar P."/>
            <person name="Natvig D."/>
            <person name="Lalanne C."/>
            <person name="Gautier V."/>
            <person name="Ament-Velasquez S.L."/>
            <person name="Kruys A."/>
            <person name="Hutchinson M.I."/>
            <person name="Powell A.J."/>
            <person name="Barry K."/>
            <person name="Miller A.N."/>
            <person name="Grigoriev I.V."/>
            <person name="Debuchy R."/>
            <person name="Gladieux P."/>
            <person name="Thoren M.H."/>
            <person name="Johannesson H."/>
        </authorList>
    </citation>
    <scope>NUCLEOTIDE SEQUENCE</scope>
    <source>
        <strain evidence="2">PSN4</strain>
    </source>
</reference>
<feature type="compositionally biased region" description="Basic residues" evidence="1">
    <location>
        <begin position="19"/>
        <end position="28"/>
    </location>
</feature>
<dbReference type="EMBL" id="MU839845">
    <property type="protein sequence ID" value="KAK1750771.1"/>
    <property type="molecule type" value="Genomic_DNA"/>
</dbReference>
<feature type="compositionally biased region" description="Basic and acidic residues" evidence="1">
    <location>
        <begin position="9"/>
        <end position="18"/>
    </location>
</feature>
<gene>
    <name evidence="2" type="ORF">QBC47DRAFT_464707</name>
</gene>
<dbReference type="AlphaFoldDB" id="A0AAJ0B7G4"/>
<evidence type="ECO:0000256" key="1">
    <source>
        <dbReference type="SAM" id="MobiDB-lite"/>
    </source>
</evidence>
<proteinExistence type="predicted"/>
<organism evidence="2 3">
    <name type="scientific">Echria macrotheca</name>
    <dbReference type="NCBI Taxonomy" id="438768"/>
    <lineage>
        <taxon>Eukaryota</taxon>
        <taxon>Fungi</taxon>
        <taxon>Dikarya</taxon>
        <taxon>Ascomycota</taxon>
        <taxon>Pezizomycotina</taxon>
        <taxon>Sordariomycetes</taxon>
        <taxon>Sordariomycetidae</taxon>
        <taxon>Sordariales</taxon>
        <taxon>Schizotheciaceae</taxon>
        <taxon>Echria</taxon>
    </lineage>
</organism>
<accession>A0AAJ0B7G4</accession>
<keyword evidence="3" id="KW-1185">Reference proteome</keyword>
<name>A0AAJ0B7G4_9PEZI</name>
<comment type="caution">
    <text evidence="2">The sequence shown here is derived from an EMBL/GenBank/DDBJ whole genome shotgun (WGS) entry which is preliminary data.</text>
</comment>
<evidence type="ECO:0000313" key="3">
    <source>
        <dbReference type="Proteomes" id="UP001239445"/>
    </source>
</evidence>
<dbReference type="Proteomes" id="UP001239445">
    <property type="component" value="Unassembled WGS sequence"/>
</dbReference>
<protein>
    <submittedName>
        <fullName evidence="2">Uncharacterized protein</fullName>
    </submittedName>
</protein>
<evidence type="ECO:0000313" key="2">
    <source>
        <dbReference type="EMBL" id="KAK1750771.1"/>
    </source>
</evidence>